<dbReference type="AlphaFoldDB" id="A0A667WDF9"/>
<reference evidence="4" key="3">
    <citation type="submission" date="2025-09" db="UniProtKB">
        <authorList>
            <consortium name="Ensembl"/>
        </authorList>
    </citation>
    <scope>IDENTIFICATION</scope>
</reference>
<dbReference type="PANTHER" id="PTHR45784">
    <property type="entry name" value="C-TYPE LECTIN DOMAIN FAMILY 20 MEMBER A-RELATED"/>
    <property type="match status" value="1"/>
</dbReference>
<evidence type="ECO:0000313" key="4">
    <source>
        <dbReference type="Ensembl" id="ENSMMDP00005002880.1"/>
    </source>
</evidence>
<reference evidence="4" key="1">
    <citation type="submission" date="2019-06" db="EMBL/GenBank/DDBJ databases">
        <authorList>
            <consortium name="Wellcome Sanger Institute Data Sharing"/>
        </authorList>
    </citation>
    <scope>NUCLEOTIDE SEQUENCE [LARGE SCALE GENOMIC DNA]</scope>
</reference>
<dbReference type="Gene3D" id="3.10.100.10">
    <property type="entry name" value="Mannose-Binding Protein A, subunit A"/>
    <property type="match status" value="1"/>
</dbReference>
<feature type="domain" description="C-type lectin" evidence="3">
    <location>
        <begin position="17"/>
        <end position="120"/>
    </location>
</feature>
<dbReference type="SUPFAM" id="SSF56436">
    <property type="entry name" value="C-type lectin-like"/>
    <property type="match status" value="1"/>
</dbReference>
<reference evidence="4" key="2">
    <citation type="submission" date="2025-08" db="UniProtKB">
        <authorList>
            <consortium name="Ensembl"/>
        </authorList>
    </citation>
    <scope>IDENTIFICATION</scope>
</reference>
<evidence type="ECO:0000256" key="2">
    <source>
        <dbReference type="SAM" id="SignalP"/>
    </source>
</evidence>
<dbReference type="PANTHER" id="PTHR45784:SF3">
    <property type="entry name" value="C-TYPE LECTIN DOMAIN FAMILY 4 MEMBER K-LIKE-RELATED"/>
    <property type="match status" value="1"/>
</dbReference>
<dbReference type="InterPro" id="IPR001304">
    <property type="entry name" value="C-type_lectin-like"/>
</dbReference>
<name>A0A667WDF9_9TELE</name>
<keyword evidence="1" id="KW-1015">Disulfide bond</keyword>
<dbReference type="InterPro" id="IPR016187">
    <property type="entry name" value="CTDL_fold"/>
</dbReference>
<dbReference type="Ensembl" id="ENSMMDT00005002937.1">
    <property type="protein sequence ID" value="ENSMMDP00005002880.1"/>
    <property type="gene ID" value="ENSMMDG00005001612.1"/>
</dbReference>
<dbReference type="GeneTree" id="ENSGT01100000263473"/>
<protein>
    <recommendedName>
        <fullName evidence="3">C-type lectin domain-containing protein</fullName>
    </recommendedName>
</protein>
<keyword evidence="5" id="KW-1185">Reference proteome</keyword>
<dbReference type="Proteomes" id="UP000472263">
    <property type="component" value="Chromosome 18"/>
</dbReference>
<dbReference type="CDD" id="cd00037">
    <property type="entry name" value="CLECT"/>
    <property type="match status" value="1"/>
</dbReference>
<evidence type="ECO:0000313" key="5">
    <source>
        <dbReference type="Proteomes" id="UP000472263"/>
    </source>
</evidence>
<feature type="signal peptide" evidence="2">
    <location>
        <begin position="1"/>
        <end position="18"/>
    </location>
</feature>
<evidence type="ECO:0000259" key="3">
    <source>
        <dbReference type="PROSITE" id="PS50041"/>
    </source>
</evidence>
<sequence length="149" mass="17599">MKCSAGLLLLLMFLFLHAYHFIEEALPWLDAQVYCREMFTDLATVEDVEEMNRLMNTSWIGLERRGPMRWMWSDGSGTAHFTSWREDEPNNVAGNEWCAEFVEGNWNDVPCDQDLSFVCYERESFAHSLRYFLKSLMWVTVQQSKTEMM</sequence>
<dbReference type="SMART" id="SM00034">
    <property type="entry name" value="CLECT"/>
    <property type="match status" value="1"/>
</dbReference>
<dbReference type="InterPro" id="IPR016186">
    <property type="entry name" value="C-type_lectin-like/link_sf"/>
</dbReference>
<dbReference type="PROSITE" id="PS50041">
    <property type="entry name" value="C_TYPE_LECTIN_2"/>
    <property type="match status" value="1"/>
</dbReference>
<dbReference type="InterPro" id="IPR018378">
    <property type="entry name" value="C-type_lectin_CS"/>
</dbReference>
<dbReference type="PROSITE" id="PS00615">
    <property type="entry name" value="C_TYPE_LECTIN_1"/>
    <property type="match status" value="1"/>
</dbReference>
<keyword evidence="2" id="KW-0732">Signal</keyword>
<dbReference type="Pfam" id="PF00059">
    <property type="entry name" value="Lectin_C"/>
    <property type="match status" value="1"/>
</dbReference>
<organism evidence="4 5">
    <name type="scientific">Myripristis murdjan</name>
    <name type="common">pinecone soldierfish</name>
    <dbReference type="NCBI Taxonomy" id="586833"/>
    <lineage>
        <taxon>Eukaryota</taxon>
        <taxon>Metazoa</taxon>
        <taxon>Chordata</taxon>
        <taxon>Craniata</taxon>
        <taxon>Vertebrata</taxon>
        <taxon>Euteleostomi</taxon>
        <taxon>Actinopterygii</taxon>
        <taxon>Neopterygii</taxon>
        <taxon>Teleostei</taxon>
        <taxon>Neoteleostei</taxon>
        <taxon>Acanthomorphata</taxon>
        <taxon>Holocentriformes</taxon>
        <taxon>Holocentridae</taxon>
        <taxon>Myripristis</taxon>
    </lineage>
</organism>
<evidence type="ECO:0000256" key="1">
    <source>
        <dbReference type="ARBA" id="ARBA00023157"/>
    </source>
</evidence>
<accession>A0A667WDF9</accession>
<feature type="chain" id="PRO_5025645003" description="C-type lectin domain-containing protein" evidence="2">
    <location>
        <begin position="19"/>
        <end position="149"/>
    </location>
</feature>
<proteinExistence type="predicted"/>